<dbReference type="Gene3D" id="3.90.79.10">
    <property type="entry name" value="Nucleoside Triphosphate Pyrophosphohydrolase"/>
    <property type="match status" value="1"/>
</dbReference>
<dbReference type="SUPFAM" id="SSF55811">
    <property type="entry name" value="Nudix"/>
    <property type="match status" value="1"/>
</dbReference>
<keyword evidence="2" id="KW-0378">Hydrolase</keyword>
<dbReference type="GO" id="GO:0019693">
    <property type="term" value="P:ribose phosphate metabolic process"/>
    <property type="evidence" value="ECO:0007669"/>
    <property type="project" value="TreeGrafter"/>
</dbReference>
<dbReference type="GO" id="GO:0006753">
    <property type="term" value="P:nucleoside phosphate metabolic process"/>
    <property type="evidence" value="ECO:0007669"/>
    <property type="project" value="TreeGrafter"/>
</dbReference>
<accession>A0A1F7XY45</accession>
<evidence type="ECO:0000259" key="3">
    <source>
        <dbReference type="PROSITE" id="PS51462"/>
    </source>
</evidence>
<dbReference type="Proteomes" id="UP000178419">
    <property type="component" value="Unassembled WGS sequence"/>
</dbReference>
<comment type="cofactor">
    <cofactor evidence="1">
        <name>Mg(2+)</name>
        <dbReference type="ChEBI" id="CHEBI:18420"/>
    </cofactor>
</comment>
<dbReference type="PROSITE" id="PS51462">
    <property type="entry name" value="NUDIX"/>
    <property type="match status" value="1"/>
</dbReference>
<gene>
    <name evidence="4" type="ORF">A2714_02860</name>
</gene>
<dbReference type="AlphaFoldDB" id="A0A1F7XY45"/>
<evidence type="ECO:0000256" key="2">
    <source>
        <dbReference type="ARBA" id="ARBA00022801"/>
    </source>
</evidence>
<dbReference type="GO" id="GO:0016787">
    <property type="term" value="F:hydrolase activity"/>
    <property type="evidence" value="ECO:0007669"/>
    <property type="project" value="UniProtKB-KW"/>
</dbReference>
<dbReference type="EMBL" id="MGGE01000057">
    <property type="protein sequence ID" value="OGM19946.1"/>
    <property type="molecule type" value="Genomic_DNA"/>
</dbReference>
<name>A0A1F7XY45_9BACT</name>
<dbReference type="Pfam" id="PF00293">
    <property type="entry name" value="NUDIX"/>
    <property type="match status" value="1"/>
</dbReference>
<evidence type="ECO:0000313" key="4">
    <source>
        <dbReference type="EMBL" id="OGM19946.1"/>
    </source>
</evidence>
<sequence length="180" mass="20008">MRIVINDFIRADGIPAKEFVKIETPDYVEVLPFDRTTGEVVLICQFHWGVGAPLIKLPAGKVKSGQSPLQAARSELREEAGVEGEIFPLKTVYDIPMWYSATAHHFMAFVDANEYAAQRLDEDEEIAVIVAPIGEVYKAIMERDPLTSDTALNLAVLFAIQSGFIDPKFLTPQEVTPTQE</sequence>
<comment type="caution">
    <text evidence="4">The sequence shown here is derived from an EMBL/GenBank/DDBJ whole genome shotgun (WGS) entry which is preliminary data.</text>
</comment>
<feature type="domain" description="Nudix hydrolase" evidence="3">
    <location>
        <begin position="23"/>
        <end position="171"/>
    </location>
</feature>
<evidence type="ECO:0000256" key="1">
    <source>
        <dbReference type="ARBA" id="ARBA00001946"/>
    </source>
</evidence>
<evidence type="ECO:0000313" key="5">
    <source>
        <dbReference type="Proteomes" id="UP000178419"/>
    </source>
</evidence>
<dbReference type="CDD" id="cd03424">
    <property type="entry name" value="NUDIX_ADPRase_Nudt5_UGPPase_Nudt14"/>
    <property type="match status" value="1"/>
</dbReference>
<organism evidence="4 5">
    <name type="scientific">Candidatus Woesebacteria bacterium RIFCSPHIGHO2_01_FULL_38_9</name>
    <dbReference type="NCBI Taxonomy" id="1802492"/>
    <lineage>
        <taxon>Bacteria</taxon>
        <taxon>Candidatus Woeseibacteriota</taxon>
    </lineage>
</organism>
<protein>
    <recommendedName>
        <fullName evidence="3">Nudix hydrolase domain-containing protein</fullName>
    </recommendedName>
</protein>
<dbReference type="GO" id="GO:0005829">
    <property type="term" value="C:cytosol"/>
    <property type="evidence" value="ECO:0007669"/>
    <property type="project" value="TreeGrafter"/>
</dbReference>
<reference evidence="4 5" key="1">
    <citation type="journal article" date="2016" name="Nat. Commun.">
        <title>Thousands of microbial genomes shed light on interconnected biogeochemical processes in an aquifer system.</title>
        <authorList>
            <person name="Anantharaman K."/>
            <person name="Brown C.T."/>
            <person name="Hug L.A."/>
            <person name="Sharon I."/>
            <person name="Castelle C.J."/>
            <person name="Probst A.J."/>
            <person name="Thomas B.C."/>
            <person name="Singh A."/>
            <person name="Wilkins M.J."/>
            <person name="Karaoz U."/>
            <person name="Brodie E.L."/>
            <person name="Williams K.H."/>
            <person name="Hubbard S.S."/>
            <person name="Banfield J.F."/>
        </authorList>
    </citation>
    <scope>NUCLEOTIDE SEQUENCE [LARGE SCALE GENOMIC DNA]</scope>
</reference>
<dbReference type="InterPro" id="IPR000086">
    <property type="entry name" value="NUDIX_hydrolase_dom"/>
</dbReference>
<dbReference type="PANTHER" id="PTHR11839">
    <property type="entry name" value="UDP/ADP-SUGAR PYROPHOSPHATASE"/>
    <property type="match status" value="1"/>
</dbReference>
<dbReference type="PANTHER" id="PTHR11839:SF18">
    <property type="entry name" value="NUDIX HYDROLASE DOMAIN-CONTAINING PROTEIN"/>
    <property type="match status" value="1"/>
</dbReference>
<proteinExistence type="predicted"/>
<dbReference type="InterPro" id="IPR015797">
    <property type="entry name" value="NUDIX_hydrolase-like_dom_sf"/>
</dbReference>